<keyword evidence="9" id="KW-1185">Reference proteome</keyword>
<dbReference type="Gene3D" id="1.20.58.80">
    <property type="entry name" value="Phosphotransferase system, lactose/cellobiose-type IIA subunit"/>
    <property type="match status" value="1"/>
</dbReference>
<dbReference type="Proteomes" id="UP000321558">
    <property type="component" value="Unassembled WGS sequence"/>
</dbReference>
<evidence type="ECO:0000256" key="4">
    <source>
        <dbReference type="ARBA" id="ARBA00022683"/>
    </source>
</evidence>
<dbReference type="Pfam" id="PF02255">
    <property type="entry name" value="PTS_IIA"/>
    <property type="match status" value="1"/>
</dbReference>
<accession>A0A511ZNI0</accession>
<comment type="caution">
    <text evidence="8">The sequence shown here is derived from an EMBL/GenBank/DDBJ whole genome shotgun (WGS) entry which is preliminary data.</text>
</comment>
<evidence type="ECO:0000256" key="2">
    <source>
        <dbReference type="ARBA" id="ARBA00022597"/>
    </source>
</evidence>
<dbReference type="AlphaFoldDB" id="A0A511ZNI0"/>
<feature type="modified residue" description="Phosphohistidine; by HPr" evidence="7">
    <location>
        <position position="79"/>
    </location>
</feature>
<dbReference type="PROSITE" id="PS51095">
    <property type="entry name" value="PTS_EIIA_TYPE_3"/>
    <property type="match status" value="1"/>
</dbReference>
<keyword evidence="3" id="KW-0808">Transferase</keyword>
<proteinExistence type="predicted"/>
<keyword evidence="1" id="KW-0813">Transport</keyword>
<sequence>MSLSEETEAVSFGLILHSGNARSYGMEAIAFAKSGEWEKASECVEKGKEELLLAQKTHTDMIQKEAGGDKTEISLLLMHSEDHFMMGQLTIDLANEVIDIYKKLEGEVKK</sequence>
<dbReference type="GO" id="GO:0009401">
    <property type="term" value="P:phosphoenolpyruvate-dependent sugar phosphotransferase system"/>
    <property type="evidence" value="ECO:0007669"/>
    <property type="project" value="UniProtKB-KW"/>
</dbReference>
<name>A0A511ZNI0_9BACI</name>
<protein>
    <submittedName>
        <fullName evidence="8">PTS cellobiose IIA component</fullName>
    </submittedName>
</protein>
<dbReference type="InterPro" id="IPR036542">
    <property type="entry name" value="PTS_IIA_lac/cel_sf"/>
</dbReference>
<dbReference type="STRING" id="582851.GCA_900162665_01841"/>
<evidence type="ECO:0000256" key="5">
    <source>
        <dbReference type="PIRSR" id="PIRSR000699-1"/>
    </source>
</evidence>
<evidence type="ECO:0000256" key="7">
    <source>
        <dbReference type="PROSITE-ProRule" id="PRU00418"/>
    </source>
</evidence>
<dbReference type="PIRSF" id="PIRSF000699">
    <property type="entry name" value="PTS_IILac_III"/>
    <property type="match status" value="1"/>
</dbReference>
<dbReference type="InterPro" id="IPR003188">
    <property type="entry name" value="PTS_IIA_lac/cel"/>
</dbReference>
<evidence type="ECO:0000313" key="9">
    <source>
        <dbReference type="Proteomes" id="UP000321558"/>
    </source>
</evidence>
<reference evidence="8 9" key="1">
    <citation type="submission" date="2019-07" db="EMBL/GenBank/DDBJ databases">
        <title>Whole genome shotgun sequence of Oceanobacillus sojae NBRC 105379.</title>
        <authorList>
            <person name="Hosoyama A."/>
            <person name="Uohara A."/>
            <person name="Ohji S."/>
            <person name="Ichikawa N."/>
        </authorList>
    </citation>
    <scope>NUCLEOTIDE SEQUENCE [LARGE SCALE GENOMIC DNA]</scope>
    <source>
        <strain evidence="8 9">NBRC 105379</strain>
    </source>
</reference>
<evidence type="ECO:0000256" key="1">
    <source>
        <dbReference type="ARBA" id="ARBA00022448"/>
    </source>
</evidence>
<dbReference type="PANTHER" id="PTHR34382">
    <property type="entry name" value="PTS SYSTEM N,N'-DIACETYLCHITOBIOSE-SPECIFIC EIIA COMPONENT"/>
    <property type="match status" value="1"/>
</dbReference>
<keyword evidence="6" id="KW-0479">Metal-binding</keyword>
<gene>
    <name evidence="8" type="primary">celC</name>
    <name evidence="8" type="ORF">OSO01_37450</name>
</gene>
<keyword evidence="6" id="KW-0460">Magnesium</keyword>
<dbReference type="GO" id="GO:0046872">
    <property type="term" value="F:metal ion binding"/>
    <property type="evidence" value="ECO:0007669"/>
    <property type="project" value="UniProtKB-KW"/>
</dbReference>
<keyword evidence="2" id="KW-0762">Sugar transport</keyword>
<evidence type="ECO:0000313" key="8">
    <source>
        <dbReference type="EMBL" id="GEN89006.1"/>
    </source>
</evidence>
<dbReference type="PANTHER" id="PTHR34382:SF7">
    <property type="entry name" value="PTS SYSTEM N,N'-DIACETYLCHITOBIOSE-SPECIFIC EIIA COMPONENT"/>
    <property type="match status" value="1"/>
</dbReference>
<comment type="cofactor">
    <cofactor evidence="6">
        <name>Mg(2+)</name>
        <dbReference type="ChEBI" id="CHEBI:18420"/>
    </cofactor>
    <text evidence="6">Binds 1 Mg(2+) ion per trimer.</text>
</comment>
<feature type="binding site" evidence="6">
    <location>
        <position position="82"/>
    </location>
    <ligand>
        <name>Mg(2+)</name>
        <dbReference type="ChEBI" id="CHEBI:18420"/>
        <note>ligand shared between all trimeric partners</note>
    </ligand>
</feature>
<organism evidence="8 9">
    <name type="scientific">Oceanobacillus sojae</name>
    <dbReference type="NCBI Taxonomy" id="582851"/>
    <lineage>
        <taxon>Bacteria</taxon>
        <taxon>Bacillati</taxon>
        <taxon>Bacillota</taxon>
        <taxon>Bacilli</taxon>
        <taxon>Bacillales</taxon>
        <taxon>Bacillaceae</taxon>
        <taxon>Oceanobacillus</taxon>
    </lineage>
</organism>
<dbReference type="OrthoDB" id="350602at2"/>
<keyword evidence="4" id="KW-0598">Phosphotransferase system</keyword>
<dbReference type="EMBL" id="BJYM01000017">
    <property type="protein sequence ID" value="GEN89006.1"/>
    <property type="molecule type" value="Genomic_DNA"/>
</dbReference>
<dbReference type="RefSeq" id="WP_147211895.1">
    <property type="nucleotide sequence ID" value="NZ_BJYM01000017.1"/>
</dbReference>
<dbReference type="SUPFAM" id="SSF46973">
    <property type="entry name" value="Enzyme IIa from lactose specific PTS, IIa-lac"/>
    <property type="match status" value="1"/>
</dbReference>
<dbReference type="GO" id="GO:0016740">
    <property type="term" value="F:transferase activity"/>
    <property type="evidence" value="ECO:0007669"/>
    <property type="project" value="UniProtKB-KW"/>
</dbReference>
<evidence type="ECO:0000256" key="6">
    <source>
        <dbReference type="PIRSR" id="PIRSR000699-2"/>
    </source>
</evidence>
<feature type="active site" description="Tele-phosphohistidine intermediate" evidence="5">
    <location>
        <position position="79"/>
    </location>
</feature>
<evidence type="ECO:0000256" key="3">
    <source>
        <dbReference type="ARBA" id="ARBA00022679"/>
    </source>
</evidence>
<dbReference type="CDD" id="cd00215">
    <property type="entry name" value="PTS_IIA_lac"/>
    <property type="match status" value="1"/>
</dbReference>